<feature type="transmembrane region" description="Helical" evidence="10">
    <location>
        <begin position="93"/>
        <end position="114"/>
    </location>
</feature>
<dbReference type="GO" id="GO:0016020">
    <property type="term" value="C:membrane"/>
    <property type="evidence" value="ECO:0007669"/>
    <property type="project" value="UniProtKB-SubCell"/>
</dbReference>
<dbReference type="PANTHER" id="PTHR45651:SF14">
    <property type="entry name" value="CYCLIC NUCLEOTIDE-GATED ION CHANNEL 4"/>
    <property type="match status" value="1"/>
</dbReference>
<evidence type="ECO:0000256" key="6">
    <source>
        <dbReference type="ARBA" id="ARBA00023065"/>
    </source>
</evidence>
<evidence type="ECO:0000256" key="5">
    <source>
        <dbReference type="ARBA" id="ARBA00022989"/>
    </source>
</evidence>
<evidence type="ECO:0000256" key="8">
    <source>
        <dbReference type="ARBA" id="ARBA00023286"/>
    </source>
</evidence>
<evidence type="ECO:0000256" key="2">
    <source>
        <dbReference type="ARBA" id="ARBA00010486"/>
    </source>
</evidence>
<evidence type="ECO:0000313" key="13">
    <source>
        <dbReference type="Proteomes" id="UP000822688"/>
    </source>
</evidence>
<evidence type="ECO:0000256" key="10">
    <source>
        <dbReference type="SAM" id="Phobius"/>
    </source>
</evidence>
<dbReference type="AlphaFoldDB" id="A0A8T0HBL7"/>
<comment type="caution">
    <text evidence="12">The sequence shown here is derived from an EMBL/GenBank/DDBJ whole genome shotgun (WGS) entry which is preliminary data.</text>
</comment>
<dbReference type="EMBL" id="CM026428">
    <property type="protein sequence ID" value="KAG0567559.1"/>
    <property type="molecule type" value="Genomic_DNA"/>
</dbReference>
<dbReference type="InterPro" id="IPR005821">
    <property type="entry name" value="Ion_trans_dom"/>
</dbReference>
<keyword evidence="6" id="KW-0406">Ion transport</keyword>
<reference evidence="12" key="1">
    <citation type="submission" date="2020-06" db="EMBL/GenBank/DDBJ databases">
        <title>WGS assembly of Ceratodon purpureus strain R40.</title>
        <authorList>
            <person name="Carey S.B."/>
            <person name="Jenkins J."/>
            <person name="Shu S."/>
            <person name="Lovell J.T."/>
            <person name="Sreedasyam A."/>
            <person name="Maumus F."/>
            <person name="Tiley G.P."/>
            <person name="Fernandez-Pozo N."/>
            <person name="Barry K."/>
            <person name="Chen C."/>
            <person name="Wang M."/>
            <person name="Lipzen A."/>
            <person name="Daum C."/>
            <person name="Saski C.A."/>
            <person name="Payton A.C."/>
            <person name="Mcbreen J.C."/>
            <person name="Conrad R.E."/>
            <person name="Kollar L.M."/>
            <person name="Olsson S."/>
            <person name="Huttunen S."/>
            <person name="Landis J.B."/>
            <person name="Wickett N.J."/>
            <person name="Johnson M.G."/>
            <person name="Rensing S.A."/>
            <person name="Grimwood J."/>
            <person name="Schmutz J."/>
            <person name="Mcdaniel S.F."/>
        </authorList>
    </citation>
    <scope>NUCLEOTIDE SEQUENCE</scope>
    <source>
        <strain evidence="12">R40</strain>
    </source>
</reference>
<keyword evidence="13" id="KW-1185">Reference proteome</keyword>
<dbReference type="CDD" id="cd00038">
    <property type="entry name" value="CAP_ED"/>
    <property type="match status" value="1"/>
</dbReference>
<dbReference type="Gene3D" id="1.10.287.630">
    <property type="entry name" value="Helix hairpin bin"/>
    <property type="match status" value="1"/>
</dbReference>
<dbReference type="PROSITE" id="PS50042">
    <property type="entry name" value="CNMP_BINDING_3"/>
    <property type="match status" value="1"/>
</dbReference>
<evidence type="ECO:0000256" key="9">
    <source>
        <dbReference type="ARBA" id="ARBA00023303"/>
    </source>
</evidence>
<feature type="domain" description="Cyclic nucleotide-binding" evidence="11">
    <location>
        <begin position="500"/>
        <end position="611"/>
    </location>
</feature>
<evidence type="ECO:0000256" key="1">
    <source>
        <dbReference type="ARBA" id="ARBA00004141"/>
    </source>
</evidence>
<feature type="transmembrane region" description="Helical" evidence="10">
    <location>
        <begin position="126"/>
        <end position="147"/>
    </location>
</feature>
<dbReference type="InterPro" id="IPR018490">
    <property type="entry name" value="cNMP-bd_dom_sf"/>
</dbReference>
<evidence type="ECO:0000313" key="12">
    <source>
        <dbReference type="EMBL" id="KAG0567559.1"/>
    </source>
</evidence>
<organism evidence="12 13">
    <name type="scientific">Ceratodon purpureus</name>
    <name type="common">Fire moss</name>
    <name type="synonym">Dicranum purpureum</name>
    <dbReference type="NCBI Taxonomy" id="3225"/>
    <lineage>
        <taxon>Eukaryota</taxon>
        <taxon>Viridiplantae</taxon>
        <taxon>Streptophyta</taxon>
        <taxon>Embryophyta</taxon>
        <taxon>Bryophyta</taxon>
        <taxon>Bryophytina</taxon>
        <taxon>Bryopsida</taxon>
        <taxon>Dicranidae</taxon>
        <taxon>Pseudoditrichales</taxon>
        <taxon>Ditrichaceae</taxon>
        <taxon>Ceratodon</taxon>
    </lineage>
</organism>
<feature type="transmembrane region" description="Helical" evidence="10">
    <location>
        <begin position="255"/>
        <end position="279"/>
    </location>
</feature>
<evidence type="ECO:0000259" key="11">
    <source>
        <dbReference type="PROSITE" id="PS50042"/>
    </source>
</evidence>
<dbReference type="GO" id="GO:0005216">
    <property type="term" value="F:monoatomic ion channel activity"/>
    <property type="evidence" value="ECO:0007669"/>
    <property type="project" value="InterPro"/>
</dbReference>
<feature type="transmembrane region" description="Helical" evidence="10">
    <location>
        <begin position="185"/>
        <end position="208"/>
    </location>
</feature>
<feature type="transmembrane region" description="Helical" evidence="10">
    <location>
        <begin position="396"/>
        <end position="421"/>
    </location>
</feature>
<evidence type="ECO:0000256" key="7">
    <source>
        <dbReference type="ARBA" id="ARBA00023136"/>
    </source>
</evidence>
<keyword evidence="3" id="KW-0813">Transport</keyword>
<keyword evidence="7 10" id="KW-0472">Membrane</keyword>
<keyword evidence="4 10" id="KW-0812">Transmembrane</keyword>
<comment type="subcellular location">
    <subcellularLocation>
        <location evidence="1">Membrane</location>
        <topology evidence="1">Multi-pass membrane protein</topology>
    </subcellularLocation>
</comment>
<proteinExistence type="inferred from homology"/>
<evidence type="ECO:0000256" key="3">
    <source>
        <dbReference type="ARBA" id="ARBA00022448"/>
    </source>
</evidence>
<keyword evidence="8" id="KW-1071">Ligand-gated ion channel</keyword>
<sequence length="742" mass="84725">MSAHILSQSALRASASKDSALSKKMEYHRFYSSSSLDSIQSNGEPILCYACTGEGPPLFHSAVCDKTKTPKSKWIFGKVLDPRNGTIRRYNQWFLMSCVLGAAVDPLFISVLSINRDLSCLYVQKGYAISVTILRCLVDITYIWHMWLQLKLAYVSKKSLVLGQGELVWDARMVARQYLLPLRHFWFDIFVILPIPQIMIWVILPNMIAKGGDTTQIMNYLLLTFLFQYIPKVVRFLLLGWRLQHVTGHIFGSAAWGFVLNLAVYFCAAHVAGSIWYLLAVQRVESCIYLQCENMNDCRDVYMGCPNPISYGNQPTLNYPSRVAWAHDPLFDSQCVNGGAHSAAGNFSFGIYALAVPIVRDIHTPVNRIVLPLFWGIMTMSSFGNALYPTEHIVEVFFSIFVITCGLLLFTMLIGNIQVFLHSITAKKVKSQLRARDVEWWMRRRQLPTQLRQRVRQYERQIWAATRGIDETATIRHLPEGLRRDIKRHLCLDLVRKVPLFEQMDDQVLNNICERLKPRLFIKNETVLNEGEPVRQMLFIVRGTMESSYRLLHNNTTSEVLLTPGHFCGEELISWCFSKPLRDNLPLSTATLTTLKATEAFALDAQDLKYITQHFRHKFANEKLKRAVRFYSSSWQTWAAVTIQLAWQRHRARLLHATHALDIVDVDVDVDDQSITSMTSSQPASIASQLNCHETAHEPKLFSNLKLATVNLISPSPSAQQLEKLRLYAAMLCSPKPRDDQD</sequence>
<accession>A0A8T0HBL7</accession>
<dbReference type="SMART" id="SM00100">
    <property type="entry name" value="cNMP"/>
    <property type="match status" value="1"/>
</dbReference>
<keyword evidence="9" id="KW-0407">Ion channel</keyword>
<dbReference type="SUPFAM" id="SSF81324">
    <property type="entry name" value="Voltage-gated potassium channels"/>
    <property type="match status" value="1"/>
</dbReference>
<dbReference type="Proteomes" id="UP000822688">
    <property type="component" value="Chromosome 7"/>
</dbReference>
<dbReference type="InterPro" id="IPR000595">
    <property type="entry name" value="cNMP-bd_dom"/>
</dbReference>
<gene>
    <name evidence="12" type="ORF">KC19_7G143300</name>
</gene>
<dbReference type="Gene3D" id="2.60.120.10">
    <property type="entry name" value="Jelly Rolls"/>
    <property type="match status" value="1"/>
</dbReference>
<dbReference type="Pfam" id="PF00520">
    <property type="entry name" value="Ion_trans"/>
    <property type="match status" value="1"/>
</dbReference>
<keyword evidence="5 10" id="KW-1133">Transmembrane helix</keyword>
<protein>
    <recommendedName>
        <fullName evidence="11">Cyclic nucleotide-binding domain-containing protein</fullName>
    </recommendedName>
</protein>
<feature type="transmembrane region" description="Helical" evidence="10">
    <location>
        <begin position="220"/>
        <end position="243"/>
    </location>
</feature>
<comment type="similarity">
    <text evidence="2">Belongs to the cyclic nucleotide-gated cation channel (TC 1.A.1.5) family.</text>
</comment>
<dbReference type="SUPFAM" id="SSF51206">
    <property type="entry name" value="cAMP-binding domain-like"/>
    <property type="match status" value="1"/>
</dbReference>
<dbReference type="InterPro" id="IPR014710">
    <property type="entry name" value="RmlC-like_jellyroll"/>
</dbReference>
<feature type="transmembrane region" description="Helical" evidence="10">
    <location>
        <begin position="369"/>
        <end position="390"/>
    </location>
</feature>
<name>A0A8T0HBL7_CERPU</name>
<dbReference type="PANTHER" id="PTHR45651">
    <property type="entry name" value="CYCLIC NUCLEOTIDE-GATED ION CHANNEL 15-RELATED-RELATED"/>
    <property type="match status" value="1"/>
</dbReference>
<evidence type="ECO:0000256" key="4">
    <source>
        <dbReference type="ARBA" id="ARBA00022692"/>
    </source>
</evidence>